<gene>
    <name evidence="1" type="ORF">DAPPUDRAFT_238301</name>
</gene>
<dbReference type="InParanoid" id="E9G624"/>
<organism evidence="1 2">
    <name type="scientific">Daphnia pulex</name>
    <name type="common">Water flea</name>
    <dbReference type="NCBI Taxonomy" id="6669"/>
    <lineage>
        <taxon>Eukaryota</taxon>
        <taxon>Metazoa</taxon>
        <taxon>Ecdysozoa</taxon>
        <taxon>Arthropoda</taxon>
        <taxon>Crustacea</taxon>
        <taxon>Branchiopoda</taxon>
        <taxon>Diplostraca</taxon>
        <taxon>Cladocera</taxon>
        <taxon>Anomopoda</taxon>
        <taxon>Daphniidae</taxon>
        <taxon>Daphnia</taxon>
    </lineage>
</organism>
<evidence type="ECO:0000313" key="2">
    <source>
        <dbReference type="Proteomes" id="UP000000305"/>
    </source>
</evidence>
<dbReference type="HOGENOM" id="CLU_3108473_0_0_1"/>
<dbReference type="KEGG" id="dpx:DAPPUDRAFT_238301"/>
<evidence type="ECO:0000313" key="1">
    <source>
        <dbReference type="EMBL" id="EFX84863.1"/>
    </source>
</evidence>
<dbReference type="EMBL" id="GL732533">
    <property type="protein sequence ID" value="EFX84863.1"/>
    <property type="molecule type" value="Genomic_DNA"/>
</dbReference>
<sequence length="51" mass="5959">MGRTFLTLSRVQQFSVNDDNLLNQEAEYMMLRYLEDEDAVEIRSMEAGKSL</sequence>
<reference evidence="1 2" key="1">
    <citation type="journal article" date="2011" name="Science">
        <title>The ecoresponsive genome of Daphnia pulex.</title>
        <authorList>
            <person name="Colbourne J.K."/>
            <person name="Pfrender M.E."/>
            <person name="Gilbert D."/>
            <person name="Thomas W.K."/>
            <person name="Tucker A."/>
            <person name="Oakley T.H."/>
            <person name="Tokishita S."/>
            <person name="Aerts A."/>
            <person name="Arnold G.J."/>
            <person name="Basu M.K."/>
            <person name="Bauer D.J."/>
            <person name="Caceres C.E."/>
            <person name="Carmel L."/>
            <person name="Casola C."/>
            <person name="Choi J.H."/>
            <person name="Detter J.C."/>
            <person name="Dong Q."/>
            <person name="Dusheyko S."/>
            <person name="Eads B.D."/>
            <person name="Frohlich T."/>
            <person name="Geiler-Samerotte K.A."/>
            <person name="Gerlach D."/>
            <person name="Hatcher P."/>
            <person name="Jogdeo S."/>
            <person name="Krijgsveld J."/>
            <person name="Kriventseva E.V."/>
            <person name="Kultz D."/>
            <person name="Laforsch C."/>
            <person name="Lindquist E."/>
            <person name="Lopez J."/>
            <person name="Manak J.R."/>
            <person name="Muller J."/>
            <person name="Pangilinan J."/>
            <person name="Patwardhan R.P."/>
            <person name="Pitluck S."/>
            <person name="Pritham E.J."/>
            <person name="Rechtsteiner A."/>
            <person name="Rho M."/>
            <person name="Rogozin I.B."/>
            <person name="Sakarya O."/>
            <person name="Salamov A."/>
            <person name="Schaack S."/>
            <person name="Shapiro H."/>
            <person name="Shiga Y."/>
            <person name="Skalitzky C."/>
            <person name="Smith Z."/>
            <person name="Souvorov A."/>
            <person name="Sung W."/>
            <person name="Tang Z."/>
            <person name="Tsuchiya D."/>
            <person name="Tu H."/>
            <person name="Vos H."/>
            <person name="Wang M."/>
            <person name="Wolf Y.I."/>
            <person name="Yamagata H."/>
            <person name="Yamada T."/>
            <person name="Ye Y."/>
            <person name="Shaw J.R."/>
            <person name="Andrews J."/>
            <person name="Crease T.J."/>
            <person name="Tang H."/>
            <person name="Lucas S.M."/>
            <person name="Robertson H.M."/>
            <person name="Bork P."/>
            <person name="Koonin E.V."/>
            <person name="Zdobnov E.M."/>
            <person name="Grigoriev I.V."/>
            <person name="Lynch M."/>
            <person name="Boore J.L."/>
        </authorList>
    </citation>
    <scope>NUCLEOTIDE SEQUENCE [LARGE SCALE GENOMIC DNA]</scope>
</reference>
<proteinExistence type="predicted"/>
<dbReference type="AlphaFoldDB" id="E9G624"/>
<protein>
    <submittedName>
        <fullName evidence="1">Uncharacterized protein</fullName>
    </submittedName>
</protein>
<keyword evidence="2" id="KW-1185">Reference proteome</keyword>
<name>E9G624_DAPPU</name>
<dbReference type="Proteomes" id="UP000000305">
    <property type="component" value="Unassembled WGS sequence"/>
</dbReference>
<accession>E9G624</accession>